<name>V9HAP6_9NEIS</name>
<organism evidence="2 3">
    <name type="scientific">Simonsiella muelleri ATCC 29453</name>
    <dbReference type="NCBI Taxonomy" id="641147"/>
    <lineage>
        <taxon>Bacteria</taxon>
        <taxon>Pseudomonadati</taxon>
        <taxon>Pseudomonadota</taxon>
        <taxon>Betaproteobacteria</taxon>
        <taxon>Neisseriales</taxon>
        <taxon>Neisseriaceae</taxon>
        <taxon>Simonsiella</taxon>
    </lineage>
</organism>
<dbReference type="Gene3D" id="3.40.50.720">
    <property type="entry name" value="NAD(P)-binding Rossmann-like Domain"/>
    <property type="match status" value="1"/>
</dbReference>
<dbReference type="InterPro" id="IPR052718">
    <property type="entry name" value="NmrA-type_oxidoreductase"/>
</dbReference>
<dbReference type="RefSeq" id="WP_002643066.1">
    <property type="nucleotide sequence ID" value="NZ_CP019448.1"/>
</dbReference>
<sequence length="287" mass="31400">MNLAITGSSGNIGGMVARHISTRGLPLILPLRNPTKVPYLSNCEARRFAYGDLELAKQALNEVDVLFMVSAAESPTREQEHLTLVQAASEAGVQHIVYLSFAQVALDSTFTLLARTHAVTENAIRQTNMRYTFLLDNFYSEMMATIANADSIIAGPADDGRVACVSQRDVAQAAANVIADIACGNHRHDNQTYTLTGSQSLNFAEIAAVLTEITSKPYRYHNETVEEAFASRKAEYSDTPDWQIEAWVSTYTAIAKGEFAAISDDLPQLLGWASLNFEDVVKAQYAK</sequence>
<dbReference type="Proteomes" id="UP000017813">
    <property type="component" value="Unassembled WGS sequence"/>
</dbReference>
<dbReference type="SUPFAM" id="SSF51735">
    <property type="entry name" value="NAD(P)-binding Rossmann-fold domains"/>
    <property type="match status" value="1"/>
</dbReference>
<accession>V9HAP6</accession>
<dbReference type="KEGG" id="smur:BWP33_10875"/>
<dbReference type="OrthoDB" id="5510591at2"/>
<dbReference type="eggNOG" id="COG0702">
    <property type="taxonomic scope" value="Bacteria"/>
</dbReference>
<comment type="caution">
    <text evidence="2">The sequence shown here is derived from an EMBL/GenBank/DDBJ whole genome shotgun (WGS) entry which is preliminary data.</text>
</comment>
<gene>
    <name evidence="2" type="ORF">HMPREF9021_02347</name>
</gene>
<feature type="domain" description="NAD(P)-binding" evidence="1">
    <location>
        <begin position="7"/>
        <end position="180"/>
    </location>
</feature>
<dbReference type="HOGENOM" id="CLU_007383_10_4_4"/>
<evidence type="ECO:0000313" key="3">
    <source>
        <dbReference type="Proteomes" id="UP000017813"/>
    </source>
</evidence>
<dbReference type="EMBL" id="ADCY02000065">
    <property type="protein sequence ID" value="EFG29822.1"/>
    <property type="molecule type" value="Genomic_DNA"/>
</dbReference>
<keyword evidence="3" id="KW-1185">Reference proteome</keyword>
<evidence type="ECO:0000259" key="1">
    <source>
        <dbReference type="Pfam" id="PF13460"/>
    </source>
</evidence>
<dbReference type="InterPro" id="IPR016040">
    <property type="entry name" value="NAD(P)-bd_dom"/>
</dbReference>
<dbReference type="PANTHER" id="PTHR47129">
    <property type="entry name" value="QUINONE OXIDOREDUCTASE 2"/>
    <property type="match status" value="1"/>
</dbReference>
<dbReference type="Gene3D" id="3.90.25.10">
    <property type="entry name" value="UDP-galactose 4-epimerase, domain 1"/>
    <property type="match status" value="1"/>
</dbReference>
<dbReference type="PANTHER" id="PTHR47129:SF1">
    <property type="entry name" value="NMRA-LIKE DOMAIN-CONTAINING PROTEIN"/>
    <property type="match status" value="1"/>
</dbReference>
<dbReference type="STRING" id="641147.HMPREF9021_02347"/>
<reference evidence="2 3" key="2">
    <citation type="submission" date="2011-10" db="EMBL/GenBank/DDBJ databases">
        <title>The Genome Sequence of Simonsiella muelleri ATCC 29453.</title>
        <authorList>
            <consortium name="The Broad Institute Genome Sequencing Platform"/>
            <consortium name="The Broad Institute Genome Sequencing Center for Infectious Disease"/>
            <person name="Earl A."/>
            <person name="Ward D."/>
            <person name="Feldgarden M."/>
            <person name="Gevers D."/>
            <person name="Izard J."/>
            <person name="Baranova O.V."/>
            <person name="Blanton J.M."/>
            <person name="Tanner A.C."/>
            <person name="Dewhirst F."/>
            <person name="Young S.K."/>
            <person name="Zeng Q."/>
            <person name="Gargeya S."/>
            <person name="Fitzgerald M."/>
            <person name="Haas B."/>
            <person name="Abouelleil A."/>
            <person name="Alvarado L."/>
            <person name="Arachchi H.M."/>
            <person name="Berlin A."/>
            <person name="Brown A."/>
            <person name="Chapman S.B."/>
            <person name="Chen Z."/>
            <person name="Dunbar C."/>
            <person name="Freedman E."/>
            <person name="Gearin G."/>
            <person name="Goldberg J."/>
            <person name="Griggs A."/>
            <person name="Gujja S."/>
            <person name="Heiman D."/>
            <person name="Howarth C."/>
            <person name="Larson L."/>
            <person name="Lui A."/>
            <person name="MacDonald P.J.P."/>
            <person name="Montmayeur A."/>
            <person name="Murphy C."/>
            <person name="Neiman D."/>
            <person name="Pearson M."/>
            <person name="Priest M."/>
            <person name="Roberts A."/>
            <person name="Saif S."/>
            <person name="Shea T."/>
            <person name="Shenoy N."/>
            <person name="Sisk P."/>
            <person name="Stolte C."/>
            <person name="Sykes S."/>
            <person name="Wortman J."/>
            <person name="Nusbaum C."/>
            <person name="Birren B."/>
        </authorList>
    </citation>
    <scope>NUCLEOTIDE SEQUENCE [LARGE SCALE GENOMIC DNA]</scope>
    <source>
        <strain evidence="2 3">ATCC 29453</strain>
    </source>
</reference>
<dbReference type="AlphaFoldDB" id="V9HAP6"/>
<dbReference type="InterPro" id="IPR036291">
    <property type="entry name" value="NAD(P)-bd_dom_sf"/>
</dbReference>
<reference evidence="2 3" key="1">
    <citation type="submission" date="2010-03" db="EMBL/GenBank/DDBJ databases">
        <authorList>
            <consortium name="The Broad Institute Genome Sequencing Platform"/>
            <person name="Ward D."/>
            <person name="Earl A."/>
            <person name="Feldgarden M."/>
            <person name="Gevers D."/>
            <person name="Young S."/>
            <person name="Zeng Q."/>
            <person name="Koehrsen M."/>
            <person name="Alvarado L."/>
            <person name="Berlin A.M."/>
            <person name="Borenstein D."/>
            <person name="Chapman S.B."/>
            <person name="Chen Z."/>
            <person name="Engels R."/>
            <person name="Freedman E."/>
            <person name="Gellesch M."/>
            <person name="Goldberg J."/>
            <person name="Griggs A."/>
            <person name="Gujja S."/>
            <person name="Heilman E.R."/>
            <person name="Heiman D.I."/>
            <person name="Hepburn T.A."/>
            <person name="Howarth C."/>
            <person name="Jen D."/>
            <person name="Larson L."/>
            <person name="Mehta T."/>
            <person name="Park D."/>
            <person name="Pearson M."/>
            <person name="Richards J."/>
            <person name="Roberts A."/>
            <person name="Saif S."/>
            <person name="Shea T.D."/>
            <person name="Shenoy N."/>
            <person name="Sisk P."/>
            <person name="Stolte C."/>
            <person name="Sykes S.N."/>
            <person name="Walk T."/>
            <person name="White J."/>
            <person name="Yandava C."/>
            <person name="Izard J."/>
            <person name="Baranova O.V."/>
            <person name="Blanton J.M."/>
            <person name="Tanner A.C."/>
            <person name="Dewhirst F."/>
            <person name="Haas B."/>
            <person name="Nusbaum C."/>
            <person name="Birren B."/>
        </authorList>
    </citation>
    <scope>NUCLEOTIDE SEQUENCE [LARGE SCALE GENOMIC DNA]</scope>
    <source>
        <strain evidence="2 3">ATCC 29453</strain>
    </source>
</reference>
<dbReference type="Pfam" id="PF13460">
    <property type="entry name" value="NAD_binding_10"/>
    <property type="match status" value="1"/>
</dbReference>
<proteinExistence type="predicted"/>
<evidence type="ECO:0000313" key="2">
    <source>
        <dbReference type="EMBL" id="EFG29822.1"/>
    </source>
</evidence>
<protein>
    <recommendedName>
        <fullName evidence="1">NAD(P)-binding domain-containing protein</fullName>
    </recommendedName>
</protein>